<feature type="domain" description="tRNA/rRNA methyltransferase SpoU type" evidence="6">
    <location>
        <begin position="12"/>
        <end position="161"/>
    </location>
</feature>
<comment type="subunit">
    <text evidence="5">Homodimer.</text>
</comment>
<evidence type="ECO:0000256" key="4">
    <source>
        <dbReference type="ARBA" id="ARBA00022691"/>
    </source>
</evidence>
<dbReference type="PANTHER" id="PTHR42786:SF2">
    <property type="entry name" value="TRNA (CYTIDINE_URIDINE-2'-O-)-METHYLTRANSFERASE TRMJ"/>
    <property type="match status" value="1"/>
</dbReference>
<dbReference type="EMBL" id="CP039268">
    <property type="protein sequence ID" value="QGU31932.1"/>
    <property type="molecule type" value="Genomic_DNA"/>
</dbReference>
<dbReference type="FunFam" id="3.40.1280.10:FF:000006">
    <property type="entry name" value="Uncharacterized tRNA/rRNA methyltransferase HI_0380"/>
    <property type="match status" value="1"/>
</dbReference>
<dbReference type="Gene3D" id="1.10.8.590">
    <property type="match status" value="1"/>
</dbReference>
<proteinExistence type="inferred from homology"/>
<evidence type="ECO:0000259" key="6">
    <source>
        <dbReference type="Pfam" id="PF00588"/>
    </source>
</evidence>
<evidence type="ECO:0000256" key="3">
    <source>
        <dbReference type="ARBA" id="ARBA00022679"/>
    </source>
</evidence>
<comment type="catalytic activity">
    <reaction evidence="5">
        <text>uridine(32) in tRNA + S-adenosyl-L-methionine = 2'-O-methyluridine(32) in tRNA + S-adenosyl-L-homocysteine + H(+)</text>
        <dbReference type="Rhea" id="RHEA:42936"/>
        <dbReference type="Rhea" id="RHEA-COMP:10107"/>
        <dbReference type="Rhea" id="RHEA-COMP:10290"/>
        <dbReference type="ChEBI" id="CHEBI:15378"/>
        <dbReference type="ChEBI" id="CHEBI:57856"/>
        <dbReference type="ChEBI" id="CHEBI:59789"/>
        <dbReference type="ChEBI" id="CHEBI:65315"/>
        <dbReference type="ChEBI" id="CHEBI:74478"/>
        <dbReference type="EC" id="2.1.1.200"/>
    </reaction>
</comment>
<dbReference type="CDD" id="cd18093">
    <property type="entry name" value="SpoU-like_TrmJ"/>
    <property type="match status" value="1"/>
</dbReference>
<keyword evidence="4 5" id="KW-0949">S-adenosyl-L-methionine</keyword>
<dbReference type="GO" id="GO:0005829">
    <property type="term" value="C:cytosol"/>
    <property type="evidence" value="ECO:0007669"/>
    <property type="project" value="TreeGrafter"/>
</dbReference>
<organism evidence="7 8">
    <name type="scientific">Thermochromatium tepidum ATCC 43061</name>
    <dbReference type="NCBI Taxonomy" id="316276"/>
    <lineage>
        <taxon>Bacteria</taxon>
        <taxon>Pseudomonadati</taxon>
        <taxon>Pseudomonadota</taxon>
        <taxon>Gammaproteobacteria</taxon>
        <taxon>Chromatiales</taxon>
        <taxon>Chromatiaceae</taxon>
        <taxon>Thermochromatium</taxon>
    </lineage>
</organism>
<dbReference type="EC" id="2.1.1.200" evidence="5"/>
<keyword evidence="5" id="KW-0963">Cytoplasm</keyword>
<dbReference type="KEGG" id="ttp:E6P07_02390"/>
<accession>A0A6I6E2J9</accession>
<keyword evidence="5" id="KW-0819">tRNA processing</keyword>
<dbReference type="InterPro" id="IPR001537">
    <property type="entry name" value="SpoU_MeTrfase"/>
</dbReference>
<keyword evidence="3 7" id="KW-0808">Transferase</keyword>
<comment type="subcellular location">
    <subcellularLocation>
        <location evidence="5">Cytoplasm</location>
    </subcellularLocation>
</comment>
<dbReference type="GO" id="GO:0160206">
    <property type="term" value="F:tRNA (cytidine(32)/uridine(32)-2'-O)-methyltransferase activity"/>
    <property type="evidence" value="ECO:0007669"/>
    <property type="project" value="UniProtKB-EC"/>
</dbReference>
<comment type="similarity">
    <text evidence="1">Belongs to the class IV-like SAM-binding methyltransferase superfamily. RNA methyltransferase TrmH family.</text>
</comment>
<gene>
    <name evidence="5" type="primary">trmJ</name>
    <name evidence="7" type="ORF">E6P07_02390</name>
</gene>
<dbReference type="SUPFAM" id="SSF75217">
    <property type="entry name" value="alpha/beta knot"/>
    <property type="match status" value="1"/>
</dbReference>
<dbReference type="InterPro" id="IPR029026">
    <property type="entry name" value="tRNA_m1G_MTases_N"/>
</dbReference>
<evidence type="ECO:0000313" key="7">
    <source>
        <dbReference type="EMBL" id="QGU31932.1"/>
    </source>
</evidence>
<comment type="catalytic activity">
    <reaction evidence="5">
        <text>cytidine(32) in tRNA + S-adenosyl-L-methionine = 2'-O-methylcytidine(32) in tRNA + S-adenosyl-L-homocysteine + H(+)</text>
        <dbReference type="Rhea" id="RHEA:42932"/>
        <dbReference type="Rhea" id="RHEA-COMP:10288"/>
        <dbReference type="Rhea" id="RHEA-COMP:10289"/>
        <dbReference type="ChEBI" id="CHEBI:15378"/>
        <dbReference type="ChEBI" id="CHEBI:57856"/>
        <dbReference type="ChEBI" id="CHEBI:59789"/>
        <dbReference type="ChEBI" id="CHEBI:74495"/>
        <dbReference type="ChEBI" id="CHEBI:82748"/>
        <dbReference type="EC" id="2.1.1.200"/>
    </reaction>
</comment>
<evidence type="ECO:0000256" key="5">
    <source>
        <dbReference type="RuleBase" id="RU362024"/>
    </source>
</evidence>
<dbReference type="AlphaFoldDB" id="A0A6I6E2J9"/>
<dbReference type="PIRSF" id="PIRSF004808">
    <property type="entry name" value="LasT"/>
    <property type="match status" value="1"/>
</dbReference>
<comment type="function">
    <text evidence="5">Catalyzes the formation of 2'O-methylated cytidine (Cm32) or 2'O-methylated uridine (Um32) at position 32 in tRNA.</text>
</comment>
<name>A0A6I6E2J9_THETI</name>
<dbReference type="Pfam" id="PF00588">
    <property type="entry name" value="SpoU_methylase"/>
    <property type="match status" value="1"/>
</dbReference>
<sequence length="258" mass="28348">MIDQMNEPLARIRFVLVETTHSGNIGAVARAMKTMGLSRLELVAPRQRPDAEALARASGADDLLERAGIHQTLTEALVGCRLVIGTSARLRSIEWPLLEPPECAARLLAEAQEGEVALVLGRESSGLTNDELARCHFLAHIPTNPAFSSLNLAAAAQVFAYEIRRAARVVTGERLTETPRDLASAEAMEGFYTHLADTLIQIGFSDPEQSRTLIRRLRRLFNRARPDRVELNILRGILSAAQGRKTPNRFARPDDSAP</sequence>
<evidence type="ECO:0000256" key="1">
    <source>
        <dbReference type="ARBA" id="ARBA00007228"/>
    </source>
</evidence>
<evidence type="ECO:0000313" key="8">
    <source>
        <dbReference type="Proteomes" id="UP000426424"/>
    </source>
</evidence>
<evidence type="ECO:0000256" key="2">
    <source>
        <dbReference type="ARBA" id="ARBA00022603"/>
    </source>
</evidence>
<dbReference type="OrthoDB" id="9806346at2"/>
<keyword evidence="2 5" id="KW-0489">Methyltransferase</keyword>
<dbReference type="InterPro" id="IPR029028">
    <property type="entry name" value="Alpha/beta_knot_MTases"/>
</dbReference>
<dbReference type="GO" id="GO:0003723">
    <property type="term" value="F:RNA binding"/>
    <property type="evidence" value="ECO:0007669"/>
    <property type="project" value="InterPro"/>
</dbReference>
<dbReference type="Proteomes" id="UP000426424">
    <property type="component" value="Chromosome"/>
</dbReference>
<protein>
    <recommendedName>
        <fullName evidence="5">tRNA (cytidine/uridine-2'-O-)-methyltransferase TrmJ</fullName>
        <ecNumber evidence="5">2.1.1.200</ecNumber>
    </recommendedName>
    <alternativeName>
        <fullName evidence="5">tRNA (cytidine(32)/uridine(32)-2'-O)-methyltransferase</fullName>
    </alternativeName>
    <alternativeName>
        <fullName evidence="5">tRNA Cm32/Um32 methyltransferase</fullName>
    </alternativeName>
</protein>
<reference evidence="7 8" key="1">
    <citation type="submission" date="2019-12" db="EMBL/GenBank/DDBJ databases">
        <title>The complete genome of the thermophilic, anoxygenic phototrophic gammaproteobacterium Thermochromatium tepidum.</title>
        <authorList>
            <person name="Sattley W.M."/>
            <person name="Swingley W.D."/>
            <person name="Burchell B.M."/>
            <person name="Gurbani S.A."/>
            <person name="Kujawa C.M."/>
            <person name="Nuccio D.A."/>
            <person name="Schladweiler J."/>
            <person name="Shaffer K.N."/>
            <person name="Stokes L.M."/>
            <person name="Touchman J.W."/>
            <person name="Blankenship R.E."/>
            <person name="Madigan M.T."/>
        </authorList>
    </citation>
    <scope>NUCLEOTIDE SEQUENCE [LARGE SCALE GENOMIC DNA]</scope>
    <source>
        <strain evidence="7 8">ATCC 43061</strain>
    </source>
</reference>
<dbReference type="Gene3D" id="3.40.1280.10">
    <property type="match status" value="1"/>
</dbReference>
<dbReference type="GO" id="GO:0002128">
    <property type="term" value="P:tRNA nucleoside ribose methylation"/>
    <property type="evidence" value="ECO:0007669"/>
    <property type="project" value="TreeGrafter"/>
</dbReference>
<keyword evidence="8" id="KW-1185">Reference proteome</keyword>
<dbReference type="NCBIfam" id="TIGR00050">
    <property type="entry name" value="rRNA_methyl_1"/>
    <property type="match status" value="1"/>
</dbReference>
<dbReference type="PANTHER" id="PTHR42786">
    <property type="entry name" value="TRNA/RRNA METHYLTRANSFERASE"/>
    <property type="match status" value="1"/>
</dbReference>
<dbReference type="InterPro" id="IPR004384">
    <property type="entry name" value="RNA_MeTrfase_TrmJ/LasT"/>
</dbReference>